<dbReference type="Gene3D" id="3.40.190.10">
    <property type="entry name" value="Periplasmic binding protein-like II"/>
    <property type="match status" value="2"/>
</dbReference>
<dbReference type="EC" id="2.5.1.61" evidence="5"/>
<comment type="function">
    <text evidence="2">Tetrapolymerization of the monopyrrole PBG into the hydroxymethylbilane pre-uroporphyrinogen in several discrete steps.</text>
</comment>
<gene>
    <name evidence="15" type="ORF">EW026_g4991</name>
</gene>
<dbReference type="FunFam" id="3.40.190.10:FF:000086">
    <property type="entry name" value="Probable porphobilinogen deaminase"/>
    <property type="match status" value="1"/>
</dbReference>
<feature type="domain" description="Porphobilinogen deaminase C-terminal" evidence="14">
    <location>
        <begin position="212"/>
        <end position="295"/>
    </location>
</feature>
<dbReference type="InterPro" id="IPR022418">
    <property type="entry name" value="Porphobilinogen_deaminase_C"/>
</dbReference>
<evidence type="ECO:0000259" key="14">
    <source>
        <dbReference type="Pfam" id="PF03900"/>
    </source>
</evidence>
<evidence type="ECO:0000256" key="10">
    <source>
        <dbReference type="ARBA" id="ARBA00030685"/>
    </source>
</evidence>
<dbReference type="SUPFAM" id="SSF53850">
    <property type="entry name" value="Periplasmic binding protein-like II"/>
    <property type="match status" value="1"/>
</dbReference>
<reference evidence="15 16" key="1">
    <citation type="submission" date="2019-02" db="EMBL/GenBank/DDBJ databases">
        <title>Genome sequencing of the rare red list fungi Phlebia centrifuga.</title>
        <authorList>
            <person name="Buettner E."/>
            <person name="Kellner H."/>
        </authorList>
    </citation>
    <scope>NUCLEOTIDE SEQUENCE [LARGE SCALE GENOMIC DNA]</scope>
    <source>
        <strain evidence="15 16">DSM 108282</strain>
    </source>
</reference>
<protein>
    <recommendedName>
        <fullName evidence="6">Porphobilinogen deaminase</fullName>
        <ecNumber evidence="5">2.5.1.61</ecNumber>
    </recommendedName>
    <alternativeName>
        <fullName evidence="11">Hydroxymethylbilane synthase</fullName>
    </alternativeName>
    <alternativeName>
        <fullName evidence="10">Pre-uroporphyrinogen synthase</fullName>
    </alternativeName>
</protein>
<evidence type="ECO:0000256" key="5">
    <source>
        <dbReference type="ARBA" id="ARBA00012655"/>
    </source>
</evidence>
<dbReference type="GO" id="GO:0004418">
    <property type="term" value="F:hydroxymethylbilane synthase activity"/>
    <property type="evidence" value="ECO:0007669"/>
    <property type="project" value="UniProtKB-EC"/>
</dbReference>
<dbReference type="AlphaFoldDB" id="A0A4S4KFW8"/>
<comment type="pathway">
    <text evidence="3">Porphyrin-containing compound metabolism; protoporphyrin-IX biosynthesis; coproporphyrinogen-III from 5-aminolevulinate: step 2/4.</text>
</comment>
<dbReference type="GO" id="GO:0005737">
    <property type="term" value="C:cytoplasm"/>
    <property type="evidence" value="ECO:0007669"/>
    <property type="project" value="TreeGrafter"/>
</dbReference>
<organism evidence="15 16">
    <name type="scientific">Hermanssonia centrifuga</name>
    <dbReference type="NCBI Taxonomy" id="98765"/>
    <lineage>
        <taxon>Eukaryota</taxon>
        <taxon>Fungi</taxon>
        <taxon>Dikarya</taxon>
        <taxon>Basidiomycota</taxon>
        <taxon>Agaricomycotina</taxon>
        <taxon>Agaricomycetes</taxon>
        <taxon>Polyporales</taxon>
        <taxon>Meruliaceae</taxon>
        <taxon>Hermanssonia</taxon>
    </lineage>
</organism>
<evidence type="ECO:0000256" key="6">
    <source>
        <dbReference type="ARBA" id="ARBA00016519"/>
    </source>
</evidence>
<accession>A0A4S4KFW8</accession>
<dbReference type="EMBL" id="SGPJ01000200">
    <property type="protein sequence ID" value="THG96926.1"/>
    <property type="molecule type" value="Genomic_DNA"/>
</dbReference>
<dbReference type="Pfam" id="PF03900">
    <property type="entry name" value="Porphobil_deamC"/>
    <property type="match status" value="1"/>
</dbReference>
<name>A0A4S4KFW8_9APHY</name>
<evidence type="ECO:0000256" key="4">
    <source>
        <dbReference type="ARBA" id="ARBA00005638"/>
    </source>
</evidence>
<keyword evidence="9" id="KW-0627">Porphyrin biosynthesis</keyword>
<keyword evidence="16" id="KW-1185">Reference proteome</keyword>
<evidence type="ECO:0000256" key="2">
    <source>
        <dbReference type="ARBA" id="ARBA00002869"/>
    </source>
</evidence>
<dbReference type="PRINTS" id="PR00151">
    <property type="entry name" value="PORPHBDMNASE"/>
</dbReference>
<dbReference type="SUPFAM" id="SSF54782">
    <property type="entry name" value="Porphobilinogen deaminase (hydroxymethylbilane synthase), C-terminal domain"/>
    <property type="match status" value="1"/>
</dbReference>
<comment type="caution">
    <text evidence="15">The sequence shown here is derived from an EMBL/GenBank/DDBJ whole genome shotgun (WGS) entry which is preliminary data.</text>
</comment>
<evidence type="ECO:0000256" key="9">
    <source>
        <dbReference type="ARBA" id="ARBA00023244"/>
    </source>
</evidence>
<dbReference type="PIRSF" id="PIRSF001438">
    <property type="entry name" value="4pyrrol_synth_OHMeBilane_synth"/>
    <property type="match status" value="1"/>
</dbReference>
<comment type="catalytic activity">
    <reaction evidence="12">
        <text>4 porphobilinogen + H2O = hydroxymethylbilane + 4 NH4(+)</text>
        <dbReference type="Rhea" id="RHEA:13185"/>
        <dbReference type="ChEBI" id="CHEBI:15377"/>
        <dbReference type="ChEBI" id="CHEBI:28938"/>
        <dbReference type="ChEBI" id="CHEBI:57845"/>
        <dbReference type="ChEBI" id="CHEBI:58126"/>
        <dbReference type="EC" id="2.5.1.61"/>
    </reaction>
</comment>
<evidence type="ECO:0000256" key="8">
    <source>
        <dbReference type="ARBA" id="ARBA00023133"/>
    </source>
</evidence>
<evidence type="ECO:0000259" key="13">
    <source>
        <dbReference type="Pfam" id="PF01379"/>
    </source>
</evidence>
<sequence length="332" mass="36240">MSSNETSATGSRKFILASRASQLAQIQTNMVRDALQAAFPDLSFETSFMTTGGDHNQSQALYLLGGKSLWTKELEVALQEGVVDMLVHSYKDVPTVLPEGCEISGVLEREDPVDSLVVRKDLPWKSLEELPEGAVVGTSSVRRVAQLKRLFPKLLFRDVRGNLNTRMAKLDAEDSPYTALILAKAGLVRLGWRPRITADIVPPTLFHATEWRCAAERSCLRVLEGGCSVPVGVSTELVLPTTTTDHHHPGSATLKITGCVTSLTGDRHVQHSMEEEVKDLEGTEAVGSRLAKVLMETGAKAVLDEITKDREKRIGEAKTEDEKQKIEAAIAA</sequence>
<dbReference type="PANTHER" id="PTHR11557">
    <property type="entry name" value="PORPHOBILINOGEN DEAMINASE"/>
    <property type="match status" value="1"/>
</dbReference>
<evidence type="ECO:0000256" key="7">
    <source>
        <dbReference type="ARBA" id="ARBA00022679"/>
    </source>
</evidence>
<dbReference type="FunFam" id="3.40.190.10:FF:000005">
    <property type="entry name" value="Porphobilinogen deaminase"/>
    <property type="match status" value="1"/>
</dbReference>
<comment type="similarity">
    <text evidence="4">Belongs to the HMBS family.</text>
</comment>
<keyword evidence="8" id="KW-0350">Heme biosynthesis</keyword>
<dbReference type="NCBIfam" id="TIGR00212">
    <property type="entry name" value="hemC"/>
    <property type="match status" value="1"/>
</dbReference>
<dbReference type="InterPro" id="IPR022417">
    <property type="entry name" value="Porphobilin_deaminase_N"/>
</dbReference>
<evidence type="ECO:0000256" key="1">
    <source>
        <dbReference type="ARBA" id="ARBA00001916"/>
    </source>
</evidence>
<comment type="cofactor">
    <cofactor evidence="1">
        <name>dipyrromethane</name>
        <dbReference type="ChEBI" id="CHEBI:60342"/>
    </cofactor>
</comment>
<evidence type="ECO:0000313" key="15">
    <source>
        <dbReference type="EMBL" id="THG96926.1"/>
    </source>
</evidence>
<evidence type="ECO:0000256" key="12">
    <source>
        <dbReference type="ARBA" id="ARBA00048169"/>
    </source>
</evidence>
<dbReference type="InterPro" id="IPR036803">
    <property type="entry name" value="Porphobilinogen_deaminase_C_sf"/>
</dbReference>
<dbReference type="Gene3D" id="3.30.160.40">
    <property type="entry name" value="Porphobilinogen deaminase, C-terminal domain"/>
    <property type="match status" value="1"/>
</dbReference>
<evidence type="ECO:0000256" key="3">
    <source>
        <dbReference type="ARBA" id="ARBA00004735"/>
    </source>
</evidence>
<dbReference type="Proteomes" id="UP000309038">
    <property type="component" value="Unassembled WGS sequence"/>
</dbReference>
<evidence type="ECO:0000313" key="16">
    <source>
        <dbReference type="Proteomes" id="UP000309038"/>
    </source>
</evidence>
<dbReference type="PANTHER" id="PTHR11557:SF0">
    <property type="entry name" value="PORPHOBILINOGEN DEAMINASE"/>
    <property type="match status" value="1"/>
</dbReference>
<feature type="domain" description="Porphobilinogen deaminase N-terminal" evidence="13">
    <location>
        <begin position="16"/>
        <end position="208"/>
    </location>
</feature>
<dbReference type="InterPro" id="IPR000860">
    <property type="entry name" value="HemC"/>
</dbReference>
<proteinExistence type="inferred from homology"/>
<keyword evidence="7" id="KW-0808">Transferase</keyword>
<dbReference type="Pfam" id="PF01379">
    <property type="entry name" value="Porphobil_deam"/>
    <property type="match status" value="1"/>
</dbReference>
<evidence type="ECO:0000256" key="11">
    <source>
        <dbReference type="ARBA" id="ARBA00033064"/>
    </source>
</evidence>
<dbReference type="GO" id="GO:0006783">
    <property type="term" value="P:heme biosynthetic process"/>
    <property type="evidence" value="ECO:0007669"/>
    <property type="project" value="UniProtKB-KW"/>
</dbReference>